<accession>X1UYY8</accession>
<dbReference type="EMBL" id="BARW01031685">
    <property type="protein sequence ID" value="GAJ05106.1"/>
    <property type="molecule type" value="Genomic_DNA"/>
</dbReference>
<protein>
    <submittedName>
        <fullName evidence="1">Uncharacterized protein</fullName>
    </submittedName>
</protein>
<sequence length="104" mass="12646">MDTEAYVHRVEGPREYQRLRLGHALYQRWRPGRKKPTEHWLEFTKSGEFWDWLYEVTPRRATVWIMSCNLSYDFHILDGWKWIPVFGARVQFFHAGFKVAIIQC</sequence>
<comment type="caution">
    <text evidence="1">The sequence shown here is derived from an EMBL/GenBank/DDBJ whole genome shotgun (WGS) entry which is preliminary data.</text>
</comment>
<reference evidence="1" key="1">
    <citation type="journal article" date="2014" name="Front. Microbiol.">
        <title>High frequency of phylogenetically diverse reductive dehalogenase-homologous genes in deep subseafloor sedimentary metagenomes.</title>
        <authorList>
            <person name="Kawai M."/>
            <person name="Futagami T."/>
            <person name="Toyoda A."/>
            <person name="Takaki Y."/>
            <person name="Nishi S."/>
            <person name="Hori S."/>
            <person name="Arai W."/>
            <person name="Tsubouchi T."/>
            <person name="Morono Y."/>
            <person name="Uchiyama I."/>
            <person name="Ito T."/>
            <person name="Fujiyama A."/>
            <person name="Inagaki F."/>
            <person name="Takami H."/>
        </authorList>
    </citation>
    <scope>NUCLEOTIDE SEQUENCE</scope>
    <source>
        <strain evidence="1">Expedition CK06-06</strain>
    </source>
</reference>
<proteinExistence type="predicted"/>
<organism evidence="1">
    <name type="scientific">marine sediment metagenome</name>
    <dbReference type="NCBI Taxonomy" id="412755"/>
    <lineage>
        <taxon>unclassified sequences</taxon>
        <taxon>metagenomes</taxon>
        <taxon>ecological metagenomes</taxon>
    </lineage>
</organism>
<dbReference type="AlphaFoldDB" id="X1UYY8"/>
<name>X1UYY8_9ZZZZ</name>
<evidence type="ECO:0000313" key="1">
    <source>
        <dbReference type="EMBL" id="GAJ05106.1"/>
    </source>
</evidence>
<gene>
    <name evidence="1" type="ORF">S12H4_50334</name>
</gene>
<feature type="non-terminal residue" evidence="1">
    <location>
        <position position="104"/>
    </location>
</feature>